<dbReference type="SMART" id="SM00530">
    <property type="entry name" value="HTH_XRE"/>
    <property type="match status" value="1"/>
</dbReference>
<dbReference type="CDD" id="cd00093">
    <property type="entry name" value="HTH_XRE"/>
    <property type="match status" value="1"/>
</dbReference>
<evidence type="ECO:0000259" key="1">
    <source>
        <dbReference type="PROSITE" id="PS50943"/>
    </source>
</evidence>
<dbReference type="InterPro" id="IPR001387">
    <property type="entry name" value="Cro/C1-type_HTH"/>
</dbReference>
<dbReference type="PROSITE" id="PS50943">
    <property type="entry name" value="HTH_CROC1"/>
    <property type="match status" value="1"/>
</dbReference>
<name>A0ABT9ZVX0_9BACI</name>
<evidence type="ECO:0000313" key="3">
    <source>
        <dbReference type="Proteomes" id="UP001230005"/>
    </source>
</evidence>
<dbReference type="Gene3D" id="1.10.260.40">
    <property type="entry name" value="lambda repressor-like DNA-binding domains"/>
    <property type="match status" value="1"/>
</dbReference>
<sequence length="149" mass="16929">MKKAEIIKKLIKEKGYSNRAFAEKVGLPPTTLQSMLTRGIGKASIDNVLKVCKGLGITTDELEKMANEDDLSESPLPELNEKDERDIQKNLQKMIDELSQDGYAAFDGDSPNEREQEDRELLISSLENSLRLAKRLSKQKFTPKKYRDK</sequence>
<dbReference type="InterPro" id="IPR010982">
    <property type="entry name" value="Lambda_DNA-bd_dom_sf"/>
</dbReference>
<feature type="domain" description="HTH cro/C1-type" evidence="1">
    <location>
        <begin position="7"/>
        <end position="62"/>
    </location>
</feature>
<evidence type="ECO:0000313" key="2">
    <source>
        <dbReference type="EMBL" id="MDQ0254891.1"/>
    </source>
</evidence>
<reference evidence="2 3" key="1">
    <citation type="submission" date="2023-07" db="EMBL/GenBank/DDBJ databases">
        <title>Genomic Encyclopedia of Type Strains, Phase IV (KMG-IV): sequencing the most valuable type-strain genomes for metagenomic binning, comparative biology and taxonomic classification.</title>
        <authorList>
            <person name="Goeker M."/>
        </authorList>
    </citation>
    <scope>NUCLEOTIDE SEQUENCE [LARGE SCALE GENOMIC DNA]</scope>
    <source>
        <strain evidence="2 3">DSM 9768</strain>
    </source>
</reference>
<protein>
    <submittedName>
        <fullName evidence="2">Transcriptional regulator with XRE-family HTH domain</fullName>
    </submittedName>
</protein>
<dbReference type="Proteomes" id="UP001230005">
    <property type="component" value="Unassembled WGS sequence"/>
</dbReference>
<gene>
    <name evidence="2" type="ORF">J2S74_002273</name>
</gene>
<proteinExistence type="predicted"/>
<comment type="caution">
    <text evidence="2">The sequence shown here is derived from an EMBL/GenBank/DDBJ whole genome shotgun (WGS) entry which is preliminary data.</text>
</comment>
<keyword evidence="3" id="KW-1185">Reference proteome</keyword>
<accession>A0ABT9ZVX0</accession>
<dbReference type="Pfam" id="PF01381">
    <property type="entry name" value="HTH_3"/>
    <property type="match status" value="1"/>
</dbReference>
<dbReference type="EMBL" id="JAUSUG010000008">
    <property type="protein sequence ID" value="MDQ0254891.1"/>
    <property type="molecule type" value="Genomic_DNA"/>
</dbReference>
<organism evidence="2 3">
    <name type="scientific">Evansella vedderi</name>
    <dbReference type="NCBI Taxonomy" id="38282"/>
    <lineage>
        <taxon>Bacteria</taxon>
        <taxon>Bacillati</taxon>
        <taxon>Bacillota</taxon>
        <taxon>Bacilli</taxon>
        <taxon>Bacillales</taxon>
        <taxon>Bacillaceae</taxon>
        <taxon>Evansella</taxon>
    </lineage>
</organism>
<dbReference type="SUPFAM" id="SSF47413">
    <property type="entry name" value="lambda repressor-like DNA-binding domains"/>
    <property type="match status" value="1"/>
</dbReference>